<dbReference type="Pfam" id="PF10592">
    <property type="entry name" value="AIPR"/>
    <property type="match status" value="1"/>
</dbReference>
<evidence type="ECO:0000313" key="4">
    <source>
        <dbReference type="Proteomes" id="UP000474758"/>
    </source>
</evidence>
<evidence type="ECO:0000259" key="1">
    <source>
        <dbReference type="Pfam" id="PF10592"/>
    </source>
</evidence>
<sequence length="687" mass="77467">MSELDEYHQNLMADIRREADASGIFPVEAFFDRMTDRLTEAGELEVADRAYFQSGEGGQKLRIDGYAGDPRDSEGVLGLIVCDFADSDNVQTFGKGDVPPILNPLIRFLKKAKTEEFRDSLNEANPAFQVSDLIITTWAQVTKVKLILVSNRQYIGRDDAVKLAEIGDVPITWSVWDLARFERFDLKGSDEIEIDLNGDFGGAIPALKASRSGDALESYLMIIPGSQLASIYDRWGEKLLQGNVRSFLQARAKTNKGIQNTIRNEPELFFPYNNGLSATANAVACEEGSNGLFVTSISNLQIVNGAQTTGSLHAVMKTAAEQLQRVFVQMKLTVVPFDRAEEIVPRISEYANTQNKVNAADFFANHPFHVRMQDFSRDVIFARREGERHDTKWFYERARGQYINARPKTRGRAQTDFDIQFPKPQLFSKTDLAKFEFSAAGHPHIVSRGAQKNFAEFAKDIGETWSKNDAKFDELWYRRLISKAIVFRWLETEIPKQPWYEGGYRANIVTYAMAKVFHDANGEKQVLDLDAIWRRQSVSDALKQALLLAAGEANDVITNPPAGVRNMSEWAKQQACWNGLKGRSLDYGPEFDGCLVLAENARTNERDQRKKKREIDGISAQSEVVNRGADFWREILELGMADRKLTPKDQQILQVCASMPRQLPSELQCKHALSVLERLREQGLVSV</sequence>
<keyword evidence="4" id="KW-1185">Reference proteome</keyword>
<evidence type="ECO:0000313" key="3">
    <source>
        <dbReference type="EMBL" id="NGQ92911.1"/>
    </source>
</evidence>
<dbReference type="InterPro" id="IPR055101">
    <property type="entry name" value="AIPR_N"/>
</dbReference>
<dbReference type="Proteomes" id="UP000474758">
    <property type="component" value="Unassembled WGS sequence"/>
</dbReference>
<dbReference type="RefSeq" id="WP_165053191.1">
    <property type="nucleotide sequence ID" value="NZ_JAALFE010000025.1"/>
</dbReference>
<dbReference type="InterPro" id="IPR018891">
    <property type="entry name" value="AIPR_C"/>
</dbReference>
<dbReference type="Pfam" id="PF22879">
    <property type="entry name" value="AIPR_N"/>
    <property type="match status" value="1"/>
</dbReference>
<organism evidence="3 4">
    <name type="scientific">Paragemmobacter kunshanensis</name>
    <dbReference type="NCBI Taxonomy" id="2583234"/>
    <lineage>
        <taxon>Bacteria</taxon>
        <taxon>Pseudomonadati</taxon>
        <taxon>Pseudomonadota</taxon>
        <taxon>Alphaproteobacteria</taxon>
        <taxon>Rhodobacterales</taxon>
        <taxon>Paracoccaceae</taxon>
        <taxon>Paragemmobacter</taxon>
    </lineage>
</organism>
<dbReference type="EMBL" id="JAALFE010000025">
    <property type="protein sequence ID" value="NGQ92911.1"/>
    <property type="molecule type" value="Genomic_DNA"/>
</dbReference>
<dbReference type="AlphaFoldDB" id="A0A6M1UBB1"/>
<comment type="caution">
    <text evidence="3">The sequence shown here is derived from an EMBL/GenBank/DDBJ whole genome shotgun (WGS) entry which is preliminary data.</text>
</comment>
<feature type="domain" description="Abortive phage infection protein C-terminal" evidence="1">
    <location>
        <begin position="240"/>
        <end position="561"/>
    </location>
</feature>
<feature type="domain" description="Abortive infection phage resistance protein N-terminal" evidence="2">
    <location>
        <begin position="30"/>
        <end position="183"/>
    </location>
</feature>
<name>A0A6M1UBB1_9RHOB</name>
<protein>
    <submittedName>
        <fullName evidence="3">AIPR family protein</fullName>
    </submittedName>
</protein>
<accession>A0A6M1UBB1</accession>
<reference evidence="3 4" key="1">
    <citation type="submission" date="2020-02" db="EMBL/GenBank/DDBJ databases">
        <title>Rhodobacter translucens sp. nov., a novel bacterium isolated from activated sludge.</title>
        <authorList>
            <person name="Liu J."/>
        </authorList>
    </citation>
    <scope>NUCLEOTIDE SEQUENCE [LARGE SCALE GENOMIC DNA]</scope>
    <source>
        <strain evidence="3 4">HX-7-19</strain>
    </source>
</reference>
<proteinExistence type="predicted"/>
<gene>
    <name evidence="3" type="ORF">G5V65_18625</name>
</gene>
<evidence type="ECO:0000259" key="2">
    <source>
        <dbReference type="Pfam" id="PF22879"/>
    </source>
</evidence>